<dbReference type="Proteomes" id="UP000824246">
    <property type="component" value="Unassembled WGS sequence"/>
</dbReference>
<dbReference type="Gene3D" id="3.10.310.30">
    <property type="match status" value="1"/>
</dbReference>
<evidence type="ECO:0000313" key="3">
    <source>
        <dbReference type="EMBL" id="HIX45672.1"/>
    </source>
</evidence>
<proteinExistence type="predicted"/>
<feature type="domain" description="DHHA1" evidence="2">
    <location>
        <begin position="251"/>
        <end position="331"/>
    </location>
</feature>
<comment type="caution">
    <text evidence="3">The sequence shown here is derived from an EMBL/GenBank/DDBJ whole genome shotgun (WGS) entry which is preliminary data.</text>
</comment>
<dbReference type="Pfam" id="PF02272">
    <property type="entry name" value="DHHA1"/>
    <property type="match status" value="1"/>
</dbReference>
<evidence type="ECO:0000259" key="1">
    <source>
        <dbReference type="Pfam" id="PF01368"/>
    </source>
</evidence>
<evidence type="ECO:0000259" key="2">
    <source>
        <dbReference type="Pfam" id="PF02272"/>
    </source>
</evidence>
<dbReference type="GO" id="GO:0003676">
    <property type="term" value="F:nucleic acid binding"/>
    <property type="evidence" value="ECO:0007669"/>
    <property type="project" value="InterPro"/>
</dbReference>
<dbReference type="InterPro" id="IPR051319">
    <property type="entry name" value="Oligoribo/pAp-PDE_c-di-AMP_PDE"/>
</dbReference>
<dbReference type="InterPro" id="IPR003156">
    <property type="entry name" value="DHHA1_dom"/>
</dbReference>
<accession>A0A9D1VS83</accession>
<organism evidence="3 4">
    <name type="scientific">Candidatus Barnesiella excrementipullorum</name>
    <dbReference type="NCBI Taxonomy" id="2838479"/>
    <lineage>
        <taxon>Bacteria</taxon>
        <taxon>Pseudomonadati</taxon>
        <taxon>Bacteroidota</taxon>
        <taxon>Bacteroidia</taxon>
        <taxon>Bacteroidales</taxon>
        <taxon>Barnesiellaceae</taxon>
        <taxon>Barnesiella</taxon>
    </lineage>
</organism>
<dbReference type="AlphaFoldDB" id="A0A9D1VS83"/>
<protein>
    <submittedName>
        <fullName evidence="3">Bifunctional oligoribonuclease/PAP phosphatase NrnA</fullName>
    </submittedName>
</protein>
<reference evidence="3" key="1">
    <citation type="journal article" date="2021" name="PeerJ">
        <title>Extensive microbial diversity within the chicken gut microbiome revealed by metagenomics and culture.</title>
        <authorList>
            <person name="Gilroy R."/>
            <person name="Ravi A."/>
            <person name="Getino M."/>
            <person name="Pursley I."/>
            <person name="Horton D.L."/>
            <person name="Alikhan N.F."/>
            <person name="Baker D."/>
            <person name="Gharbi K."/>
            <person name="Hall N."/>
            <person name="Watson M."/>
            <person name="Adriaenssens E.M."/>
            <person name="Foster-Nyarko E."/>
            <person name="Jarju S."/>
            <person name="Secka A."/>
            <person name="Antonio M."/>
            <person name="Oren A."/>
            <person name="Chaudhuri R.R."/>
            <person name="La Ragione R."/>
            <person name="Hildebrand F."/>
            <person name="Pallen M.J."/>
        </authorList>
    </citation>
    <scope>NUCLEOTIDE SEQUENCE</scope>
    <source>
        <strain evidence="3">ChiHjej12B11-16260</strain>
    </source>
</reference>
<dbReference type="PANTHER" id="PTHR47618:SF1">
    <property type="entry name" value="BIFUNCTIONAL OLIGORIBONUCLEASE AND PAP PHOSPHATASE NRNA"/>
    <property type="match status" value="1"/>
</dbReference>
<dbReference type="InterPro" id="IPR038763">
    <property type="entry name" value="DHH_sf"/>
</dbReference>
<evidence type="ECO:0000313" key="4">
    <source>
        <dbReference type="Proteomes" id="UP000824246"/>
    </source>
</evidence>
<sequence>MITNIISEQKLYTIKSYIARYEKIAITCHVSPDGDAIGASLGLYHFLQEMGKQATVVIPDMPPRNLTFLSGMRHIIIYTQGAEKAEAALKKAELIFALDFNALNRIDKLASAFQEAKAAKVLIDHHLAPENFCDVTVSHPKISSTSELIFRLIYQMGALDRMTLSSADAIYTGMMTDTGNFTYNSNDPEIYYIVAELVKMGVNKDRIYTMVCNTQTANKLLLNSYAICHKMELFPEYGAAMITLTHAEMEQYKFQKGDCDGLVNVPLSIKGIRFSAFIREDRNYIKISLRSQGKFPVNIIAENHFNGGGHLNAAGGEFYGTIEEAVTRFKEILPTYCLQDK</sequence>
<dbReference type="Gene3D" id="3.90.1640.10">
    <property type="entry name" value="inorganic pyrophosphatase (n-terminal core)"/>
    <property type="match status" value="1"/>
</dbReference>
<dbReference type="EMBL" id="DXFB01000146">
    <property type="protein sequence ID" value="HIX45672.1"/>
    <property type="molecule type" value="Genomic_DNA"/>
</dbReference>
<gene>
    <name evidence="3" type="ORF">H9982_05580</name>
</gene>
<dbReference type="Pfam" id="PF01368">
    <property type="entry name" value="DHH"/>
    <property type="match status" value="1"/>
</dbReference>
<dbReference type="InterPro" id="IPR001667">
    <property type="entry name" value="DDH_dom"/>
</dbReference>
<dbReference type="PANTHER" id="PTHR47618">
    <property type="entry name" value="BIFUNCTIONAL OLIGORIBONUCLEASE AND PAP PHOSPHATASE NRNA"/>
    <property type="match status" value="1"/>
</dbReference>
<reference evidence="3" key="2">
    <citation type="submission" date="2021-04" db="EMBL/GenBank/DDBJ databases">
        <authorList>
            <person name="Gilroy R."/>
        </authorList>
    </citation>
    <scope>NUCLEOTIDE SEQUENCE</scope>
    <source>
        <strain evidence="3">ChiHjej12B11-16260</strain>
    </source>
</reference>
<dbReference type="SUPFAM" id="SSF64182">
    <property type="entry name" value="DHH phosphoesterases"/>
    <property type="match status" value="1"/>
</dbReference>
<name>A0A9D1VS83_9BACT</name>
<feature type="domain" description="DDH" evidence="1">
    <location>
        <begin position="23"/>
        <end position="174"/>
    </location>
</feature>